<dbReference type="Gene3D" id="1.10.645.10">
    <property type="entry name" value="Cytochrome-c3 Hydrogenase, chain B"/>
    <property type="match status" value="1"/>
</dbReference>
<protein>
    <recommendedName>
        <fullName evidence="1">NADH-quinone oxidoreductase subunit D</fullName>
        <ecNumber evidence="1">7.1.1.-</ecNumber>
    </recommendedName>
    <alternativeName>
        <fullName evidence="1">NADH dehydrogenase I subunit D</fullName>
    </alternativeName>
    <alternativeName>
        <fullName evidence="1">NDH-1 subunit D</fullName>
    </alternativeName>
</protein>
<sequence>MAQTSDSHQVIIGEHEQYTINMGPQHPSTHGVLRFELSLEGETVVGVRSHCGYIHRGIEKMCEVSTYQQIIHLTDRMDYLSAHINNEAVSLCVEKALGIEVPERVKVIRTILSELTRVGSHLLWWSAFGMDMGALTTFFYGMRDREKILDIFEESCGGRLLQSFICPGGLMHDVHPNFVARIRELIPYLRKKLPEYDRLLTGNIILQERTRNIGVLSRQQAIAWGVTGPSGRGSAFSCDVRVHEPYSAYDRVKVNEVLYHQGDTFARYRVRLDEIHESLSILEQLIDQIPEGNDYAVKMKPIIKLPAGDYYQRVETARGELGVYMVSDGEKYPVRVKFRSPNFSNLFVIEQLAVGHKIADLVAISGSLDLVIPDIDR</sequence>
<keyword evidence="1" id="KW-1003">Cell membrane</keyword>
<dbReference type="PANTHER" id="PTHR11993:SF10">
    <property type="entry name" value="NADH DEHYDROGENASE [UBIQUINONE] IRON-SULFUR PROTEIN 2, MITOCHONDRIAL"/>
    <property type="match status" value="1"/>
</dbReference>
<dbReference type="Pfam" id="PF00346">
    <property type="entry name" value="Complex1_49kDa"/>
    <property type="match status" value="2"/>
</dbReference>
<organism evidence="3 4">
    <name type="scientific">Breznakibacter xylanolyticus</name>
    <dbReference type="NCBI Taxonomy" id="990"/>
    <lineage>
        <taxon>Bacteria</taxon>
        <taxon>Pseudomonadati</taxon>
        <taxon>Bacteroidota</taxon>
        <taxon>Bacteroidia</taxon>
        <taxon>Marinilabiliales</taxon>
        <taxon>Marinilabiliaceae</taxon>
        <taxon>Breznakibacter</taxon>
    </lineage>
</organism>
<comment type="subcellular location">
    <subcellularLocation>
        <location evidence="1">Cell membrane</location>
        <topology evidence="1">Peripheral membrane protein</topology>
        <orientation evidence="1">Cytoplasmic side</orientation>
    </subcellularLocation>
</comment>
<feature type="domain" description="NADH-quinone oxidoreductase subunit D" evidence="2">
    <location>
        <begin position="302"/>
        <end position="377"/>
    </location>
</feature>
<keyword evidence="1" id="KW-0520">NAD</keyword>
<comment type="catalytic activity">
    <reaction evidence="1">
        <text>a quinone + NADH + 5 H(+)(in) = a quinol + NAD(+) + 4 H(+)(out)</text>
        <dbReference type="Rhea" id="RHEA:57888"/>
        <dbReference type="ChEBI" id="CHEBI:15378"/>
        <dbReference type="ChEBI" id="CHEBI:24646"/>
        <dbReference type="ChEBI" id="CHEBI:57540"/>
        <dbReference type="ChEBI" id="CHEBI:57945"/>
        <dbReference type="ChEBI" id="CHEBI:132124"/>
    </reaction>
</comment>
<dbReference type="RefSeq" id="WP_221621292.1">
    <property type="nucleotide sequence ID" value="NZ_QKZK01000008.1"/>
</dbReference>
<dbReference type="SUPFAM" id="SSF56762">
    <property type="entry name" value="HydB/Nqo4-like"/>
    <property type="match status" value="1"/>
</dbReference>
<reference evidence="3 4" key="1">
    <citation type="submission" date="2018-06" db="EMBL/GenBank/DDBJ databases">
        <title>Genomic Encyclopedia of Archaeal and Bacterial Type Strains, Phase II (KMG-II): from individual species to whole genera.</title>
        <authorList>
            <person name="Goeker M."/>
        </authorList>
    </citation>
    <scope>NUCLEOTIDE SEQUENCE [LARGE SCALE GENOMIC DNA]</scope>
    <source>
        <strain evidence="3 4">DSM 6779</strain>
    </source>
</reference>
<comment type="caution">
    <text evidence="3">The sequence shown here is derived from an EMBL/GenBank/DDBJ whole genome shotgun (WGS) entry which is preliminary data.</text>
</comment>
<name>A0A2W7NI29_9BACT</name>
<accession>A0A2W7NI29</accession>
<evidence type="ECO:0000259" key="2">
    <source>
        <dbReference type="Pfam" id="PF00346"/>
    </source>
</evidence>
<dbReference type="InterPro" id="IPR001135">
    <property type="entry name" value="NADH_Q_OxRdtase_suD"/>
</dbReference>
<keyword evidence="1" id="KW-0874">Quinone</keyword>
<evidence type="ECO:0000256" key="1">
    <source>
        <dbReference type="HAMAP-Rule" id="MF_01358"/>
    </source>
</evidence>
<dbReference type="HAMAP" id="MF_01358">
    <property type="entry name" value="NDH1_NuoD"/>
    <property type="match status" value="1"/>
</dbReference>
<dbReference type="AlphaFoldDB" id="A0A2W7NI29"/>
<dbReference type="EC" id="7.1.1.-" evidence="1"/>
<keyword evidence="1" id="KW-1278">Translocase</keyword>
<dbReference type="NCBIfam" id="NF004739">
    <property type="entry name" value="PRK06075.1"/>
    <property type="match status" value="1"/>
</dbReference>
<comment type="function">
    <text evidence="1">NDH-1 shuttles electrons from NADH, via FMN and iron-sulfur (Fe-S) centers, to quinones in the respiratory chain. The immediate electron acceptor for the enzyme in this species is believed to be a menaquinone. Couples the redox reaction to proton translocation (for every two electrons transferred, four hydrogen ions are translocated across the cytoplasmic membrane), and thus conserves the redox energy in a proton gradient.</text>
</comment>
<comment type="similarity">
    <text evidence="1">Belongs to the complex I 49 kDa subunit family.</text>
</comment>
<dbReference type="EMBL" id="QKZK01000008">
    <property type="protein sequence ID" value="PZX17887.1"/>
    <property type="molecule type" value="Genomic_DNA"/>
</dbReference>
<dbReference type="GO" id="GO:0050136">
    <property type="term" value="F:NADH dehydrogenase (quinone) (non-electrogenic) activity"/>
    <property type="evidence" value="ECO:0007669"/>
    <property type="project" value="UniProtKB-UniRule"/>
</dbReference>
<dbReference type="GO" id="GO:0048038">
    <property type="term" value="F:quinone binding"/>
    <property type="evidence" value="ECO:0007669"/>
    <property type="project" value="UniProtKB-KW"/>
</dbReference>
<keyword evidence="1" id="KW-0813">Transport</keyword>
<dbReference type="GO" id="GO:0051287">
    <property type="term" value="F:NAD binding"/>
    <property type="evidence" value="ECO:0007669"/>
    <property type="project" value="InterPro"/>
</dbReference>
<dbReference type="GO" id="GO:0005886">
    <property type="term" value="C:plasma membrane"/>
    <property type="evidence" value="ECO:0007669"/>
    <property type="project" value="UniProtKB-SubCell"/>
</dbReference>
<keyword evidence="4" id="KW-1185">Reference proteome</keyword>
<dbReference type="PANTHER" id="PTHR11993">
    <property type="entry name" value="NADH-UBIQUINONE OXIDOREDUCTASE 49 KDA SUBUNIT"/>
    <property type="match status" value="1"/>
</dbReference>
<dbReference type="InterPro" id="IPR022885">
    <property type="entry name" value="NDH1_su_D/H"/>
</dbReference>
<evidence type="ECO:0000313" key="3">
    <source>
        <dbReference type="EMBL" id="PZX17887.1"/>
    </source>
</evidence>
<dbReference type="Proteomes" id="UP000249239">
    <property type="component" value="Unassembled WGS sequence"/>
</dbReference>
<comment type="subunit">
    <text evidence="1">NDH-1 is composed of 14 different subunits. Subunits NuoB, C, D, E, F, and G constitute the peripheral sector of the complex.</text>
</comment>
<keyword evidence="1" id="KW-0472">Membrane</keyword>
<evidence type="ECO:0000313" key="4">
    <source>
        <dbReference type="Proteomes" id="UP000249239"/>
    </source>
</evidence>
<dbReference type="InterPro" id="IPR029014">
    <property type="entry name" value="NiFe-Hase_large"/>
</dbReference>
<gene>
    <name evidence="1" type="primary">nuoD</name>
    <name evidence="3" type="ORF">LX69_01300</name>
</gene>
<feature type="domain" description="NADH-quinone oxidoreductase subunit D" evidence="2">
    <location>
        <begin position="131"/>
        <end position="294"/>
    </location>
</feature>
<proteinExistence type="inferred from homology"/>